<reference evidence="2" key="1">
    <citation type="journal article" date="2020" name="Stud. Mycol.">
        <title>101 Dothideomycetes genomes: a test case for predicting lifestyles and emergence of pathogens.</title>
        <authorList>
            <person name="Haridas S."/>
            <person name="Albert R."/>
            <person name="Binder M."/>
            <person name="Bloem J."/>
            <person name="Labutti K."/>
            <person name="Salamov A."/>
            <person name="Andreopoulos B."/>
            <person name="Baker S."/>
            <person name="Barry K."/>
            <person name="Bills G."/>
            <person name="Bluhm B."/>
            <person name="Cannon C."/>
            <person name="Castanera R."/>
            <person name="Culley D."/>
            <person name="Daum C."/>
            <person name="Ezra D."/>
            <person name="Gonzalez J."/>
            <person name="Henrissat B."/>
            <person name="Kuo A."/>
            <person name="Liang C."/>
            <person name="Lipzen A."/>
            <person name="Lutzoni F."/>
            <person name="Magnuson J."/>
            <person name="Mondo S."/>
            <person name="Nolan M."/>
            <person name="Ohm R."/>
            <person name="Pangilinan J."/>
            <person name="Park H.-J."/>
            <person name="Ramirez L."/>
            <person name="Alfaro M."/>
            <person name="Sun H."/>
            <person name="Tritt A."/>
            <person name="Yoshinaga Y."/>
            <person name="Zwiers L.-H."/>
            <person name="Turgeon B."/>
            <person name="Goodwin S."/>
            <person name="Spatafora J."/>
            <person name="Crous P."/>
            <person name="Grigoriev I."/>
        </authorList>
    </citation>
    <scope>NUCLEOTIDE SEQUENCE</scope>
    <source>
        <strain evidence="2">SCOH1-5</strain>
    </source>
</reference>
<dbReference type="GO" id="GO:0003677">
    <property type="term" value="F:DNA binding"/>
    <property type="evidence" value="ECO:0007669"/>
    <property type="project" value="InterPro"/>
</dbReference>
<proteinExistence type="predicted"/>
<dbReference type="Proteomes" id="UP000799539">
    <property type="component" value="Unassembled WGS sequence"/>
</dbReference>
<gene>
    <name evidence="2" type="ORF">CERZMDRAFT_102872</name>
</gene>
<dbReference type="AlphaFoldDB" id="A0A6A6F0S7"/>
<keyword evidence="3" id="KW-1185">Reference proteome</keyword>
<dbReference type="GO" id="GO:0006351">
    <property type="term" value="P:DNA-templated transcription"/>
    <property type="evidence" value="ECO:0007669"/>
    <property type="project" value="InterPro"/>
</dbReference>
<evidence type="ECO:0000259" key="1">
    <source>
        <dbReference type="Pfam" id="PF00623"/>
    </source>
</evidence>
<dbReference type="OrthoDB" id="5217548at2759"/>
<accession>A0A6A6F0S7</accession>
<feature type="domain" description="RNA polymerase alpha subunit" evidence="1">
    <location>
        <begin position="142"/>
        <end position="212"/>
    </location>
</feature>
<dbReference type="Pfam" id="PF00623">
    <property type="entry name" value="RNA_pol_Rpb1_2"/>
    <property type="match status" value="1"/>
</dbReference>
<dbReference type="Gene3D" id="2.40.40.20">
    <property type="match status" value="1"/>
</dbReference>
<dbReference type="EMBL" id="ML992708">
    <property type="protein sequence ID" value="KAF2207023.1"/>
    <property type="molecule type" value="Genomic_DNA"/>
</dbReference>
<sequence length="218" mass="24005">MVRGHRRGHEVDQGLPRDKEVDGYVNEHKRCKGHLCTSNDTYPIPYGFAIGGEITSSDGSVLNQAVINGDKNASDVARYLYDRIKGKRGIMCESCNGCRPVNTFRLVASPKKVPAGWIEVPPRVLGRGRFVYVSQDGRCRMEKVVEGMVIAMGRCPSQGADGAISMKISRADDDVFSVRIPCEVCKLTNADFDGDEMSMLPSISEAATRELSDCWKKV</sequence>
<dbReference type="InterPro" id="IPR000722">
    <property type="entry name" value="RNA_pol_asu"/>
</dbReference>
<dbReference type="GO" id="GO:0003899">
    <property type="term" value="F:DNA-directed RNA polymerase activity"/>
    <property type="evidence" value="ECO:0007669"/>
    <property type="project" value="InterPro"/>
</dbReference>
<evidence type="ECO:0000313" key="3">
    <source>
        <dbReference type="Proteomes" id="UP000799539"/>
    </source>
</evidence>
<organism evidence="2 3">
    <name type="scientific">Cercospora zeae-maydis SCOH1-5</name>
    <dbReference type="NCBI Taxonomy" id="717836"/>
    <lineage>
        <taxon>Eukaryota</taxon>
        <taxon>Fungi</taxon>
        <taxon>Dikarya</taxon>
        <taxon>Ascomycota</taxon>
        <taxon>Pezizomycotina</taxon>
        <taxon>Dothideomycetes</taxon>
        <taxon>Dothideomycetidae</taxon>
        <taxon>Mycosphaerellales</taxon>
        <taxon>Mycosphaerellaceae</taxon>
        <taxon>Cercospora</taxon>
    </lineage>
</organism>
<evidence type="ECO:0000313" key="2">
    <source>
        <dbReference type="EMBL" id="KAF2207023.1"/>
    </source>
</evidence>
<name>A0A6A6F0S7_9PEZI</name>
<protein>
    <recommendedName>
        <fullName evidence="1">RNA polymerase alpha subunit domain-containing protein</fullName>
    </recommendedName>
</protein>
<dbReference type="SUPFAM" id="SSF64484">
    <property type="entry name" value="beta and beta-prime subunits of DNA dependent RNA-polymerase"/>
    <property type="match status" value="1"/>
</dbReference>